<dbReference type="GO" id="GO:0007019">
    <property type="term" value="P:microtubule depolymerization"/>
    <property type="evidence" value="ECO:0007669"/>
    <property type="project" value="TreeGrafter"/>
</dbReference>
<dbReference type="GO" id="GO:0008352">
    <property type="term" value="C:katanin complex"/>
    <property type="evidence" value="ECO:0007669"/>
    <property type="project" value="TreeGrafter"/>
</dbReference>
<dbReference type="PANTHER" id="PTHR19845:SF15">
    <property type="entry name" value="KATANIN P80 WD40 REPEAT-CONTAINING SUBUNIT B1 HOMOLOG KTN80.2"/>
    <property type="match status" value="1"/>
</dbReference>
<comment type="caution">
    <text evidence="1">The sequence shown here is derived from an EMBL/GenBank/DDBJ whole genome shotgun (WGS) entry which is preliminary data.</text>
</comment>
<keyword evidence="2" id="KW-1185">Reference proteome</keyword>
<evidence type="ECO:0000313" key="1">
    <source>
        <dbReference type="EMBL" id="KAF5936495.1"/>
    </source>
</evidence>
<dbReference type="PANTHER" id="PTHR19845">
    <property type="entry name" value="KATANIN P80 SUBUNIT"/>
    <property type="match status" value="1"/>
</dbReference>
<protein>
    <submittedName>
        <fullName evidence="1">Uncharacterized protein</fullName>
    </submittedName>
</protein>
<reference evidence="1 2" key="2">
    <citation type="submission" date="2020-07" db="EMBL/GenBank/DDBJ databases">
        <title>Genome assembly of wild tea tree DASZ reveals pedigree and selection history of tea varieties.</title>
        <authorList>
            <person name="Zhang W."/>
        </authorList>
    </citation>
    <scope>NUCLEOTIDE SEQUENCE [LARGE SCALE GENOMIC DNA]</scope>
    <source>
        <strain evidence="2">cv. G240</strain>
        <tissue evidence="1">Leaf</tissue>
    </source>
</reference>
<sequence>MRIRQQRMYGTESGLQLNNNRKYRDRYRPDLLFGNEFLNGTEGTNSVKVVNGVVQGRTHTLVERFERRERLNRDEVQAPDTTPQIISETAKISPMLILIVQSQLPSPLLCLVVVNYHHKELNGHPQITKKELTSTNDGNVVEDLMQNHDVFLSGAPFLGMEYTKGAIDATRKLPDHFVGISRRISSVLLVRFKWFLLIVCGVGTSRPAQYSHGENGDSDLRFALNNNMGG</sequence>
<proteinExistence type="predicted"/>
<gene>
    <name evidence="1" type="ORF">HYC85_027624</name>
</gene>
<organism evidence="1 2">
    <name type="scientific">Camellia sinensis</name>
    <name type="common">Tea plant</name>
    <name type="synonym">Thea sinensis</name>
    <dbReference type="NCBI Taxonomy" id="4442"/>
    <lineage>
        <taxon>Eukaryota</taxon>
        <taxon>Viridiplantae</taxon>
        <taxon>Streptophyta</taxon>
        <taxon>Embryophyta</taxon>
        <taxon>Tracheophyta</taxon>
        <taxon>Spermatophyta</taxon>
        <taxon>Magnoliopsida</taxon>
        <taxon>eudicotyledons</taxon>
        <taxon>Gunneridae</taxon>
        <taxon>Pentapetalae</taxon>
        <taxon>asterids</taxon>
        <taxon>Ericales</taxon>
        <taxon>Theaceae</taxon>
        <taxon>Camellia</taxon>
    </lineage>
</organism>
<dbReference type="AlphaFoldDB" id="A0A7J7G879"/>
<dbReference type="Proteomes" id="UP000593564">
    <property type="component" value="Unassembled WGS sequence"/>
</dbReference>
<reference evidence="2" key="1">
    <citation type="journal article" date="2020" name="Nat. Commun.">
        <title>Genome assembly of wild tea tree DASZ reveals pedigree and selection history of tea varieties.</title>
        <authorList>
            <person name="Zhang W."/>
            <person name="Zhang Y."/>
            <person name="Qiu H."/>
            <person name="Guo Y."/>
            <person name="Wan H."/>
            <person name="Zhang X."/>
            <person name="Scossa F."/>
            <person name="Alseekh S."/>
            <person name="Zhang Q."/>
            <person name="Wang P."/>
            <person name="Xu L."/>
            <person name="Schmidt M.H."/>
            <person name="Jia X."/>
            <person name="Li D."/>
            <person name="Zhu A."/>
            <person name="Guo F."/>
            <person name="Chen W."/>
            <person name="Ni D."/>
            <person name="Usadel B."/>
            <person name="Fernie A.R."/>
            <person name="Wen W."/>
        </authorList>
    </citation>
    <scope>NUCLEOTIDE SEQUENCE [LARGE SCALE GENOMIC DNA]</scope>
    <source>
        <strain evidence="2">cv. G240</strain>
    </source>
</reference>
<name>A0A7J7G879_CAMSI</name>
<dbReference type="EMBL" id="JACBKZ010000013">
    <property type="protein sequence ID" value="KAF5936495.1"/>
    <property type="molecule type" value="Genomic_DNA"/>
</dbReference>
<evidence type="ECO:0000313" key="2">
    <source>
        <dbReference type="Proteomes" id="UP000593564"/>
    </source>
</evidence>
<accession>A0A7J7G879</accession>